<evidence type="ECO:0000256" key="2">
    <source>
        <dbReference type="SAM" id="SignalP"/>
    </source>
</evidence>
<gene>
    <name evidence="3" type="ORF">Mgra_00008356</name>
</gene>
<sequence>MFKITIMFVTFCVFVNCVLSMLHWKEQTPQHMGVLQVNNEELNKLNLRNSNTSLVNYTLEGKTLANEHRFETNQHSPTASLGSSYMSFYTQTEIESVYSSDDETEANKNKVGMTYKDFNDTNKSNSPQTTPSYKTKHDTKTSKNTKGFCRCM</sequence>
<name>A0A8S9ZFZ8_9BILA</name>
<feature type="chain" id="PRO_5036274414" evidence="2">
    <location>
        <begin position="21"/>
        <end position="152"/>
    </location>
</feature>
<evidence type="ECO:0000313" key="3">
    <source>
        <dbReference type="EMBL" id="KAF7632237.1"/>
    </source>
</evidence>
<feature type="compositionally biased region" description="Polar residues" evidence="1">
    <location>
        <begin position="121"/>
        <end position="133"/>
    </location>
</feature>
<comment type="caution">
    <text evidence="3">The sequence shown here is derived from an EMBL/GenBank/DDBJ whole genome shotgun (WGS) entry which is preliminary data.</text>
</comment>
<accession>A0A8S9ZFZ8</accession>
<dbReference type="EMBL" id="JABEBT010000108">
    <property type="protein sequence ID" value="KAF7632237.1"/>
    <property type="molecule type" value="Genomic_DNA"/>
</dbReference>
<organism evidence="3 4">
    <name type="scientific">Meloidogyne graminicola</name>
    <dbReference type="NCBI Taxonomy" id="189291"/>
    <lineage>
        <taxon>Eukaryota</taxon>
        <taxon>Metazoa</taxon>
        <taxon>Ecdysozoa</taxon>
        <taxon>Nematoda</taxon>
        <taxon>Chromadorea</taxon>
        <taxon>Rhabditida</taxon>
        <taxon>Tylenchina</taxon>
        <taxon>Tylenchomorpha</taxon>
        <taxon>Tylenchoidea</taxon>
        <taxon>Meloidogynidae</taxon>
        <taxon>Meloidogyninae</taxon>
        <taxon>Meloidogyne</taxon>
    </lineage>
</organism>
<proteinExistence type="predicted"/>
<dbReference type="AlphaFoldDB" id="A0A8S9ZFZ8"/>
<dbReference type="EMBL" id="JABEBT010000108">
    <property type="protein sequence ID" value="KAF7632238.1"/>
    <property type="molecule type" value="Genomic_DNA"/>
</dbReference>
<keyword evidence="2" id="KW-0732">Signal</keyword>
<protein>
    <submittedName>
        <fullName evidence="3">Uncharacterized protein</fullName>
    </submittedName>
</protein>
<evidence type="ECO:0000313" key="4">
    <source>
        <dbReference type="Proteomes" id="UP000605970"/>
    </source>
</evidence>
<feature type="signal peptide" evidence="2">
    <location>
        <begin position="1"/>
        <end position="20"/>
    </location>
</feature>
<dbReference type="Proteomes" id="UP000605970">
    <property type="component" value="Unassembled WGS sequence"/>
</dbReference>
<keyword evidence="4" id="KW-1185">Reference proteome</keyword>
<reference evidence="3" key="1">
    <citation type="journal article" date="2020" name="Ecol. Evol.">
        <title>Genome structure and content of the rice root-knot nematode (Meloidogyne graminicola).</title>
        <authorList>
            <person name="Phan N.T."/>
            <person name="Danchin E.G.J."/>
            <person name="Klopp C."/>
            <person name="Perfus-Barbeoch L."/>
            <person name="Kozlowski D.K."/>
            <person name="Koutsovoulos G.D."/>
            <person name="Lopez-Roques C."/>
            <person name="Bouchez O."/>
            <person name="Zahm M."/>
            <person name="Besnard G."/>
            <person name="Bellafiore S."/>
        </authorList>
    </citation>
    <scope>NUCLEOTIDE SEQUENCE</scope>
    <source>
        <strain evidence="3">VN-18</strain>
    </source>
</reference>
<evidence type="ECO:0000256" key="1">
    <source>
        <dbReference type="SAM" id="MobiDB-lite"/>
    </source>
</evidence>
<feature type="region of interest" description="Disordered" evidence="1">
    <location>
        <begin position="114"/>
        <end position="143"/>
    </location>
</feature>